<dbReference type="Proteomes" id="UP000249390">
    <property type="component" value="Unassembled WGS sequence"/>
</dbReference>
<dbReference type="Pfam" id="PF05097">
    <property type="entry name" value="DUF688"/>
    <property type="match status" value="1"/>
</dbReference>
<feature type="region of interest" description="Disordered" evidence="1">
    <location>
        <begin position="375"/>
        <end position="462"/>
    </location>
</feature>
<dbReference type="AlphaFoldDB" id="A0A328E0N5"/>
<feature type="compositionally biased region" description="Basic and acidic residues" evidence="1">
    <location>
        <begin position="144"/>
        <end position="156"/>
    </location>
</feature>
<evidence type="ECO:0000313" key="3">
    <source>
        <dbReference type="EMBL" id="RAL50338.1"/>
    </source>
</evidence>
<feature type="region of interest" description="Disordered" evidence="1">
    <location>
        <begin position="472"/>
        <end position="491"/>
    </location>
</feature>
<feature type="region of interest" description="Disordered" evidence="1">
    <location>
        <begin position="144"/>
        <end position="192"/>
    </location>
</feature>
<gene>
    <name evidence="3" type="ORF">DM860_008012</name>
</gene>
<keyword evidence="2" id="KW-1133">Transmembrane helix</keyword>
<protein>
    <submittedName>
        <fullName evidence="3">Uncharacterized protein</fullName>
    </submittedName>
</protein>
<feature type="transmembrane region" description="Helical" evidence="2">
    <location>
        <begin position="525"/>
        <end position="547"/>
    </location>
</feature>
<name>A0A328E0N5_9ASTE</name>
<organism evidence="3 4">
    <name type="scientific">Cuscuta australis</name>
    <dbReference type="NCBI Taxonomy" id="267555"/>
    <lineage>
        <taxon>Eukaryota</taxon>
        <taxon>Viridiplantae</taxon>
        <taxon>Streptophyta</taxon>
        <taxon>Embryophyta</taxon>
        <taxon>Tracheophyta</taxon>
        <taxon>Spermatophyta</taxon>
        <taxon>Magnoliopsida</taxon>
        <taxon>eudicotyledons</taxon>
        <taxon>Gunneridae</taxon>
        <taxon>Pentapetalae</taxon>
        <taxon>asterids</taxon>
        <taxon>lamiids</taxon>
        <taxon>Solanales</taxon>
        <taxon>Convolvulaceae</taxon>
        <taxon>Cuscuteae</taxon>
        <taxon>Cuscuta</taxon>
        <taxon>Cuscuta subgen. Grammica</taxon>
        <taxon>Cuscuta sect. Cleistogrammica</taxon>
    </lineage>
</organism>
<dbReference type="PANTHER" id="PTHR33671:SF3">
    <property type="entry name" value="F28N24.8 PROTEIN"/>
    <property type="match status" value="1"/>
</dbReference>
<feature type="compositionally biased region" description="Basic and acidic residues" evidence="1">
    <location>
        <begin position="426"/>
        <end position="439"/>
    </location>
</feature>
<feature type="compositionally biased region" description="Basic and acidic residues" evidence="1">
    <location>
        <begin position="99"/>
        <end position="113"/>
    </location>
</feature>
<dbReference type="InterPro" id="IPR007789">
    <property type="entry name" value="DUF688"/>
</dbReference>
<evidence type="ECO:0000256" key="2">
    <source>
        <dbReference type="SAM" id="Phobius"/>
    </source>
</evidence>
<feature type="compositionally biased region" description="Low complexity" evidence="1">
    <location>
        <begin position="160"/>
        <end position="179"/>
    </location>
</feature>
<keyword evidence="4" id="KW-1185">Reference proteome</keyword>
<evidence type="ECO:0000313" key="4">
    <source>
        <dbReference type="Proteomes" id="UP000249390"/>
    </source>
</evidence>
<dbReference type="PANTHER" id="PTHR33671">
    <property type="entry name" value="N-METHYLTRANSFERASE, PUTATIVE (DUF688)-RELATED"/>
    <property type="match status" value="1"/>
</dbReference>
<keyword evidence="2" id="KW-0812">Transmembrane</keyword>
<feature type="region of interest" description="Disordered" evidence="1">
    <location>
        <begin position="85"/>
        <end position="122"/>
    </location>
</feature>
<proteinExistence type="predicted"/>
<comment type="caution">
    <text evidence="3">The sequence shown here is derived from an EMBL/GenBank/DDBJ whole genome shotgun (WGS) entry which is preliminary data.</text>
</comment>
<keyword evidence="2" id="KW-0472">Membrane</keyword>
<accession>A0A328E0N5</accession>
<dbReference type="EMBL" id="NQVE01000067">
    <property type="protein sequence ID" value="RAL50338.1"/>
    <property type="molecule type" value="Genomic_DNA"/>
</dbReference>
<reference evidence="3 4" key="1">
    <citation type="submission" date="2018-06" db="EMBL/GenBank/DDBJ databases">
        <title>The Genome of Cuscuta australis (Dodder) Provides Insight into the Evolution of Plant Parasitism.</title>
        <authorList>
            <person name="Liu H."/>
        </authorList>
    </citation>
    <scope>NUCLEOTIDE SEQUENCE [LARGE SCALE GENOMIC DNA]</scope>
    <source>
        <strain evidence="4">cv. Yunnan</strain>
        <tissue evidence="3">Vines</tissue>
    </source>
</reference>
<evidence type="ECO:0000256" key="1">
    <source>
        <dbReference type="SAM" id="MobiDB-lite"/>
    </source>
</evidence>
<feature type="region of interest" description="Disordered" evidence="1">
    <location>
        <begin position="36"/>
        <end position="61"/>
    </location>
</feature>
<sequence>MEKKQLNFNAPLISVRRMSSIVSQPEDVVRKTIGKTLPNRPHVPRTKRDVNGSTRPSRPVAVPFVWEQTPGQLKPGNQMKIYAQEEPSETTPKLPPGRTTRDSIRFYSGERPRGQNLYQAESPNWKHDHSALLDTLVDSMYSKGESEPELGWKDSPPDSPGLFSPPESSSFSCSLSGVSGYQGPDEKPSGTFSVDLQTRDFMIDRFLHAAKAVVLDNPQYVLKKELSMKEEEPKAVPIERKPPNIGPCYSHYTEDYGNASETEEDESNMITTTTTTTTKKHKSWGKSWKISPWLCVKNSLWLLNPLPGIKRRSQTPARAPPLPPAKDMKRFSRIAHSGPLPTARNAYSGPLDKQVCDAVYNKRFHSGELYKSGVGGDRRMSTRVSYSRDSSPNRHTRSGAISPYRNVTPRSPFNEGSKFLGVPREVATRRKSDVEEKTARSVGVGPAWDQSPLPPPLPKTPSESWLWRALPSAPSQNRRRRSKGGDHKSAASKWETIVKSSYSHHDHARYSEVPFILIFFKLRFILAYVLIDPNFIQLVSCFLYMFIYR</sequence>